<proteinExistence type="predicted"/>
<comment type="caution">
    <text evidence="1">The sequence shown here is derived from an EMBL/GenBank/DDBJ whole genome shotgun (WGS) entry which is preliminary data.</text>
</comment>
<evidence type="ECO:0000313" key="1">
    <source>
        <dbReference type="EMBL" id="GAL30338.1"/>
    </source>
</evidence>
<name>A0ABQ0JNL1_9VIBR</name>
<protein>
    <submittedName>
        <fullName evidence="1">SH3 domain protein</fullName>
    </submittedName>
</protein>
<reference evidence="2" key="1">
    <citation type="submission" date="2014-09" db="EMBL/GenBank/DDBJ databases">
        <title>Vibrio variabilis JCM 19239. (C206) whole genome shotgun sequence.</title>
        <authorList>
            <person name="Sawabe T."/>
            <person name="Meirelles P."/>
            <person name="Nakanishi M."/>
            <person name="Sayaka M."/>
            <person name="Hattori M."/>
            <person name="Ohkuma M."/>
        </authorList>
    </citation>
    <scope>NUCLEOTIDE SEQUENCE [LARGE SCALE GENOMIC DNA]</scope>
    <source>
        <strain evidence="2">JCM 19239</strain>
    </source>
</reference>
<gene>
    <name evidence="1" type="ORF">JCM19239_6501</name>
</gene>
<organism evidence="1 2">
    <name type="scientific">Vibrio variabilis</name>
    <dbReference type="NCBI Taxonomy" id="990271"/>
    <lineage>
        <taxon>Bacteria</taxon>
        <taxon>Pseudomonadati</taxon>
        <taxon>Pseudomonadota</taxon>
        <taxon>Gammaproteobacteria</taxon>
        <taxon>Vibrionales</taxon>
        <taxon>Vibrionaceae</taxon>
        <taxon>Vibrio</taxon>
    </lineage>
</organism>
<evidence type="ECO:0000313" key="2">
    <source>
        <dbReference type="Proteomes" id="UP000029223"/>
    </source>
</evidence>
<accession>A0ABQ0JNL1</accession>
<dbReference type="EMBL" id="BBMS01000092">
    <property type="protein sequence ID" value="GAL30338.1"/>
    <property type="molecule type" value="Genomic_DNA"/>
</dbReference>
<keyword evidence="2" id="KW-1185">Reference proteome</keyword>
<dbReference type="Proteomes" id="UP000029223">
    <property type="component" value="Unassembled WGS sequence"/>
</dbReference>
<sequence length="223" mass="25084">MSLKKLAMALVLAILLSIGAGVAYYLGYFDQDDSAAKNEPRQATVAESVVEPTTIEEPTPAPAPLPNHYYVSRASETVYTQPETNSVPDGIAYYGERLSVMERRGDWIRIAPIYQLEEGAEEVSQWVDSTSLSTKQVKLEGKVWLDVLKDYIENSDNFMSYQEAFLDASTKLIRQRRCRLADFEEVGGWIKSITHQDSVYFTYCGGIETEHKIYLNVASGEVF</sequence>